<reference evidence="1 2" key="1">
    <citation type="submission" date="2015-12" db="EMBL/GenBank/DDBJ databases">
        <title>Draft genome sequence of Moniliophthora roreri, the causal agent of frosty pod rot of cacao.</title>
        <authorList>
            <person name="Aime M.C."/>
            <person name="Diaz-Valderrama J.R."/>
            <person name="Kijpornyongpan T."/>
            <person name="Phillips-Mora W."/>
        </authorList>
    </citation>
    <scope>NUCLEOTIDE SEQUENCE [LARGE SCALE GENOMIC DNA]</scope>
    <source>
        <strain evidence="1 2">MCA 2952</strain>
    </source>
</reference>
<sequence length="153" mass="17420">MPLTLDVAHVQEILQIRHLLQPGRKEADCVLAEILQISPDVSVHGMPQLVSHNLKKYIAADTENVLCVVNVQHNCIRNKCPTKDTTVVRQEREDTILRRECVEHVGNPCNYVLNTAQMCSAKFLQCFRVSAPTLDTEKILMESIKREFEAQQK</sequence>
<proteinExistence type="predicted"/>
<evidence type="ECO:0000313" key="1">
    <source>
        <dbReference type="EMBL" id="KTB37736.1"/>
    </source>
</evidence>
<comment type="caution">
    <text evidence="1">The sequence shown here is derived from an EMBL/GenBank/DDBJ whole genome shotgun (WGS) entry which is preliminary data.</text>
</comment>
<name>A0A0W0FN77_MONRR</name>
<dbReference type="EMBL" id="LATX01001822">
    <property type="protein sequence ID" value="KTB37736.1"/>
    <property type="molecule type" value="Genomic_DNA"/>
</dbReference>
<protein>
    <submittedName>
        <fullName evidence="1">Uncharacterized protein</fullName>
    </submittedName>
</protein>
<accession>A0A0W0FN77</accession>
<evidence type="ECO:0000313" key="2">
    <source>
        <dbReference type="Proteomes" id="UP000054988"/>
    </source>
</evidence>
<dbReference type="AlphaFoldDB" id="A0A0W0FN77"/>
<dbReference type="Proteomes" id="UP000054988">
    <property type="component" value="Unassembled WGS sequence"/>
</dbReference>
<organism evidence="1 2">
    <name type="scientific">Moniliophthora roreri</name>
    <name type="common">Frosty pod rot fungus</name>
    <name type="synonym">Monilia roreri</name>
    <dbReference type="NCBI Taxonomy" id="221103"/>
    <lineage>
        <taxon>Eukaryota</taxon>
        <taxon>Fungi</taxon>
        <taxon>Dikarya</taxon>
        <taxon>Basidiomycota</taxon>
        <taxon>Agaricomycotina</taxon>
        <taxon>Agaricomycetes</taxon>
        <taxon>Agaricomycetidae</taxon>
        <taxon>Agaricales</taxon>
        <taxon>Marasmiineae</taxon>
        <taxon>Marasmiaceae</taxon>
        <taxon>Moniliophthora</taxon>
    </lineage>
</organism>
<gene>
    <name evidence="1" type="ORF">WG66_9683</name>
</gene>